<dbReference type="InterPro" id="IPR009057">
    <property type="entry name" value="Homeodomain-like_sf"/>
</dbReference>
<dbReference type="InterPro" id="IPR018062">
    <property type="entry name" value="HTH_AraC-typ_CS"/>
</dbReference>
<accession>A0ABS5J1G8</accession>
<dbReference type="PANTHER" id="PTHR43280">
    <property type="entry name" value="ARAC-FAMILY TRANSCRIPTIONAL REGULATOR"/>
    <property type="match status" value="1"/>
</dbReference>
<keyword evidence="1" id="KW-0805">Transcription regulation</keyword>
<dbReference type="PROSITE" id="PS00041">
    <property type="entry name" value="HTH_ARAC_FAMILY_1"/>
    <property type="match status" value="1"/>
</dbReference>
<proteinExistence type="predicted"/>
<sequence>MPYFQGMKAQFIEVGTPAAKTIHIKKINTDYLQSPFHFHDLCELVWIQESHGKRIVGDHVDHFLPGDLVLMGPNLPHIWLNDASFRDAPVKGNVKSIVVYFPANFLQQLSEEEEIIAPVKRLIERAERGVRFTGDTQQQVIQLLAGITRRKGLGKLLDFMRILELLTDSAEFEYLSSIQFENSFQPKDTARINVVYQYLMNNFPGDTSLDDVAALANMTPPAFCRYFKKHTGKSLTRFINEIRIGHACKLLLDEDRSIGEICYESGYQNLTNFNKFFREIKGENPSQYRKSMRTSTHKA</sequence>
<dbReference type="Gene3D" id="1.10.10.60">
    <property type="entry name" value="Homeodomain-like"/>
    <property type="match status" value="2"/>
</dbReference>
<evidence type="ECO:0000313" key="6">
    <source>
        <dbReference type="Proteomes" id="UP000676386"/>
    </source>
</evidence>
<evidence type="ECO:0000256" key="2">
    <source>
        <dbReference type="ARBA" id="ARBA00023125"/>
    </source>
</evidence>
<dbReference type="RefSeq" id="WP_211974094.1">
    <property type="nucleotide sequence ID" value="NZ_CBFHAM010000024.1"/>
</dbReference>
<dbReference type="Proteomes" id="UP000676386">
    <property type="component" value="Unassembled WGS sequence"/>
</dbReference>
<evidence type="ECO:0000256" key="1">
    <source>
        <dbReference type="ARBA" id="ARBA00023015"/>
    </source>
</evidence>
<dbReference type="Pfam" id="PF12833">
    <property type="entry name" value="HTH_18"/>
    <property type="match status" value="1"/>
</dbReference>
<dbReference type="InterPro" id="IPR018060">
    <property type="entry name" value="HTH_AraC"/>
</dbReference>
<dbReference type="SMART" id="SM00342">
    <property type="entry name" value="HTH_ARAC"/>
    <property type="match status" value="1"/>
</dbReference>
<feature type="domain" description="HTH araC/xylS-type" evidence="4">
    <location>
        <begin position="193"/>
        <end position="291"/>
    </location>
</feature>
<dbReference type="EMBL" id="JAGTXB010000007">
    <property type="protein sequence ID" value="MBS0028995.1"/>
    <property type="molecule type" value="Genomic_DNA"/>
</dbReference>
<name>A0ABS5J1G8_9BACT</name>
<comment type="caution">
    <text evidence="5">The sequence shown here is derived from an EMBL/GenBank/DDBJ whole genome shotgun (WGS) entry which is preliminary data.</text>
</comment>
<reference evidence="5 6" key="1">
    <citation type="submission" date="2021-04" db="EMBL/GenBank/DDBJ databases">
        <title>Chitinophaga sp. nov., isolated from the rhizosphere soil.</title>
        <authorList>
            <person name="He S."/>
        </authorList>
    </citation>
    <scope>NUCLEOTIDE SEQUENCE [LARGE SCALE GENOMIC DNA]</scope>
    <source>
        <strain evidence="5 6">2R12</strain>
    </source>
</reference>
<dbReference type="SUPFAM" id="SSF46689">
    <property type="entry name" value="Homeodomain-like"/>
    <property type="match status" value="2"/>
</dbReference>
<dbReference type="PROSITE" id="PS01124">
    <property type="entry name" value="HTH_ARAC_FAMILY_2"/>
    <property type="match status" value="1"/>
</dbReference>
<gene>
    <name evidence="5" type="ORF">KE626_16865</name>
</gene>
<dbReference type="SUPFAM" id="SSF51182">
    <property type="entry name" value="RmlC-like cupins"/>
    <property type="match status" value="1"/>
</dbReference>
<keyword evidence="2" id="KW-0238">DNA-binding</keyword>
<evidence type="ECO:0000313" key="5">
    <source>
        <dbReference type="EMBL" id="MBS0028995.1"/>
    </source>
</evidence>
<dbReference type="InterPro" id="IPR011051">
    <property type="entry name" value="RmlC_Cupin_sf"/>
</dbReference>
<keyword evidence="3" id="KW-0804">Transcription</keyword>
<dbReference type="PANTHER" id="PTHR43280:SF34">
    <property type="entry name" value="ARAC-FAMILY TRANSCRIPTIONAL REGULATOR"/>
    <property type="match status" value="1"/>
</dbReference>
<protein>
    <submittedName>
        <fullName evidence="5">Helix-turn-helix domain-containing protein</fullName>
    </submittedName>
</protein>
<organism evidence="5 6">
    <name type="scientific">Chitinophaga hostae</name>
    <dbReference type="NCBI Taxonomy" id="2831022"/>
    <lineage>
        <taxon>Bacteria</taxon>
        <taxon>Pseudomonadati</taxon>
        <taxon>Bacteroidota</taxon>
        <taxon>Chitinophagia</taxon>
        <taxon>Chitinophagales</taxon>
        <taxon>Chitinophagaceae</taxon>
        <taxon>Chitinophaga</taxon>
    </lineage>
</organism>
<evidence type="ECO:0000259" key="4">
    <source>
        <dbReference type="PROSITE" id="PS01124"/>
    </source>
</evidence>
<evidence type="ECO:0000256" key="3">
    <source>
        <dbReference type="ARBA" id="ARBA00023163"/>
    </source>
</evidence>
<keyword evidence="6" id="KW-1185">Reference proteome</keyword>